<keyword evidence="5" id="KW-0645">Protease</keyword>
<dbReference type="Pfam" id="PF17148">
    <property type="entry name" value="DUF5117"/>
    <property type="match status" value="1"/>
</dbReference>
<feature type="domain" description="EcxA zinc-binding" evidence="3">
    <location>
        <begin position="429"/>
        <end position="722"/>
    </location>
</feature>
<dbReference type="Proteomes" id="UP001597216">
    <property type="component" value="Unassembled WGS sequence"/>
</dbReference>
<keyword evidence="5" id="KW-0482">Metalloprotease</keyword>
<dbReference type="EMBL" id="JBHTLQ010000039">
    <property type="protein sequence ID" value="MFD1191973.1"/>
    <property type="molecule type" value="Genomic_DNA"/>
</dbReference>
<dbReference type="SUPFAM" id="SSF55486">
    <property type="entry name" value="Metalloproteases ('zincins'), catalytic domain"/>
    <property type="match status" value="1"/>
</dbReference>
<dbReference type="RefSeq" id="WP_377354202.1">
    <property type="nucleotide sequence ID" value="NZ_JBHTLQ010000039.1"/>
</dbReference>
<name>A0ABW3T4T7_9CAUL</name>
<feature type="domain" description="DUF5117" evidence="4">
    <location>
        <begin position="96"/>
        <end position="283"/>
    </location>
</feature>
<dbReference type="PANTHER" id="PTHR38478">
    <property type="entry name" value="PEPTIDASE M1A AND M12B"/>
    <property type="match status" value="1"/>
</dbReference>
<sequence>MGQRNGRGLRTVWLASAAVLAMGLGGPAAQAADLAPPAKAAPALKKTDGFIPFYWDAAKGRVLLEISAFDTDVLYYVSAATGGGSVELPFDRGVLESEVIRFQRVGQKVLVNAQNLDYRAPSGTAARAENVTASFPFSTLAVLPVESEAAGTVVVDATALFMRDAANIERDLKRANQGPFKFDPARSTFYPARMKAFPENTEIETVSTFATDAPGALVRNVTPDPRFMTLRIHHSFLKAPTGYTPRQADPRIGVSAVRFTDFSKPINDAPDGAYVTRWRLEKKDPTAALSEPKTPITFYFDPAIPDPIRKAMKEGLLWWNKAYEAAGFRGAIQALDAPADMDPMDIRYAYVLWVDRDERGFSSGGTYRDPRTGEILGSKTHMDTSRIRTIANYFDAYSGGLPADGSGLMVADPKLLSPGGLDGMSPGQRDLVLQRQALLTAHELGHAQGFGHNFSSSLNNQASVMEYPTPRVMVKGGKLDLSEAFQRQIGVYDTYMVRYAYTPFPTAGEKAGLDGVIKDMRAKGVIYTPDSDPRWTWYDDRATPMEDLKEHAAARKIILANYGPAMLKPDEPVGSLRDMRLWMAYLHDRYAIESGLKYVGGLFTNIVVPGDPLPPTEFIPAKTQKEVLGLLLDVVEPDSLAIPETLLRQLPPDPGGNIEDLSDDAAFDQLRAARIRAALVLEPLFDTARAARMVALAARQPDALTFPQMVEAVMARTWSATGDTTASAKALRRVSQQVALESMMILGAKAEGSAEAQAYVLDQLAQLAEALKVRKDSDPLTQAFYRQTARDIDHYLADPTTNAPKSATTPWGKSPRSRFPLPPGPPLG</sequence>
<evidence type="ECO:0000256" key="1">
    <source>
        <dbReference type="SAM" id="MobiDB-lite"/>
    </source>
</evidence>
<feature type="region of interest" description="Disordered" evidence="1">
    <location>
        <begin position="795"/>
        <end position="828"/>
    </location>
</feature>
<dbReference type="Pfam" id="PF16313">
    <property type="entry name" value="DUF4953"/>
    <property type="match status" value="1"/>
</dbReference>
<dbReference type="InterPro" id="IPR024079">
    <property type="entry name" value="MetalloPept_cat_dom_sf"/>
</dbReference>
<dbReference type="InterPro" id="IPR033413">
    <property type="entry name" value="DUF5117"/>
</dbReference>
<dbReference type="CDD" id="cd04276">
    <property type="entry name" value="ZnMc_MMP_like_2"/>
    <property type="match status" value="1"/>
</dbReference>
<keyword evidence="2" id="KW-0732">Signal</keyword>
<dbReference type="InterPro" id="IPR034032">
    <property type="entry name" value="Zn_MMP-like_bac"/>
</dbReference>
<keyword evidence="6" id="KW-1185">Reference proteome</keyword>
<feature type="compositionally biased region" description="Polar residues" evidence="1">
    <location>
        <begin position="799"/>
        <end position="811"/>
    </location>
</feature>
<feature type="chain" id="PRO_5046007988" evidence="2">
    <location>
        <begin position="32"/>
        <end position="828"/>
    </location>
</feature>
<organism evidence="5 6">
    <name type="scientific">Phenylobacterium conjunctum</name>
    <dbReference type="NCBI Taxonomy" id="1298959"/>
    <lineage>
        <taxon>Bacteria</taxon>
        <taxon>Pseudomonadati</taxon>
        <taxon>Pseudomonadota</taxon>
        <taxon>Alphaproteobacteria</taxon>
        <taxon>Caulobacterales</taxon>
        <taxon>Caulobacteraceae</taxon>
        <taxon>Phenylobacterium</taxon>
    </lineage>
</organism>
<dbReference type="Gene3D" id="3.40.390.10">
    <property type="entry name" value="Collagenase (Catalytic Domain)"/>
    <property type="match status" value="1"/>
</dbReference>
<dbReference type="InterPro" id="IPR032534">
    <property type="entry name" value="EcxA_zinc-bd"/>
</dbReference>
<comment type="caution">
    <text evidence="5">The sequence shown here is derived from an EMBL/GenBank/DDBJ whole genome shotgun (WGS) entry which is preliminary data.</text>
</comment>
<evidence type="ECO:0000259" key="3">
    <source>
        <dbReference type="Pfam" id="PF16313"/>
    </source>
</evidence>
<dbReference type="GO" id="GO:0008237">
    <property type="term" value="F:metallopeptidase activity"/>
    <property type="evidence" value="ECO:0007669"/>
    <property type="project" value="UniProtKB-KW"/>
</dbReference>
<proteinExistence type="predicted"/>
<keyword evidence="5" id="KW-0378">Hydrolase</keyword>
<dbReference type="PANTHER" id="PTHR38478:SF1">
    <property type="entry name" value="ZINC DEPENDENT METALLOPROTEASE DOMAIN LIPOPROTEIN"/>
    <property type="match status" value="1"/>
</dbReference>
<gene>
    <name evidence="5" type="ORF">ACFQ27_15385</name>
</gene>
<evidence type="ECO:0000313" key="6">
    <source>
        <dbReference type="Proteomes" id="UP001597216"/>
    </source>
</evidence>
<evidence type="ECO:0000259" key="4">
    <source>
        <dbReference type="Pfam" id="PF17148"/>
    </source>
</evidence>
<accession>A0ABW3T4T7</accession>
<feature type="signal peptide" evidence="2">
    <location>
        <begin position="1"/>
        <end position="31"/>
    </location>
</feature>
<evidence type="ECO:0000256" key="2">
    <source>
        <dbReference type="SAM" id="SignalP"/>
    </source>
</evidence>
<reference evidence="6" key="1">
    <citation type="journal article" date="2019" name="Int. J. Syst. Evol. Microbiol.">
        <title>The Global Catalogue of Microorganisms (GCM) 10K type strain sequencing project: providing services to taxonomists for standard genome sequencing and annotation.</title>
        <authorList>
            <consortium name="The Broad Institute Genomics Platform"/>
            <consortium name="The Broad Institute Genome Sequencing Center for Infectious Disease"/>
            <person name="Wu L."/>
            <person name="Ma J."/>
        </authorList>
    </citation>
    <scope>NUCLEOTIDE SEQUENCE [LARGE SCALE GENOMIC DNA]</scope>
    <source>
        <strain evidence="6">CCUG 55074</strain>
    </source>
</reference>
<evidence type="ECO:0000313" key="5">
    <source>
        <dbReference type="EMBL" id="MFD1191973.1"/>
    </source>
</evidence>
<protein>
    <submittedName>
        <fullName evidence="5">Zinc-dependent metalloprotease</fullName>
    </submittedName>
</protein>